<organism evidence="2 3">
    <name type="scientific">Dysgonomonas gadei ATCC BAA-286</name>
    <dbReference type="NCBI Taxonomy" id="742766"/>
    <lineage>
        <taxon>Bacteria</taxon>
        <taxon>Pseudomonadati</taxon>
        <taxon>Bacteroidota</taxon>
        <taxon>Bacteroidia</taxon>
        <taxon>Bacteroidales</taxon>
        <taxon>Dysgonomonadaceae</taxon>
        <taxon>Dysgonomonas</taxon>
    </lineage>
</organism>
<comment type="caution">
    <text evidence="2">The sequence shown here is derived from an EMBL/GenBank/DDBJ whole genome shotgun (WGS) entry which is preliminary data.</text>
</comment>
<keyword evidence="1" id="KW-0732">Signal</keyword>
<dbReference type="HOGENOM" id="CLU_1978006_0_0_10"/>
<proteinExistence type="predicted"/>
<evidence type="ECO:0008006" key="4">
    <source>
        <dbReference type="Google" id="ProtNLM"/>
    </source>
</evidence>
<name>F5IU50_9BACT</name>
<dbReference type="RefSeq" id="WP_006798127.1">
    <property type="nucleotide sequence ID" value="NZ_GL891979.1"/>
</dbReference>
<protein>
    <recommendedName>
        <fullName evidence="4">DUF3347 domain-containing protein</fullName>
    </recommendedName>
</protein>
<feature type="signal peptide" evidence="1">
    <location>
        <begin position="1"/>
        <end position="24"/>
    </location>
</feature>
<dbReference type="Proteomes" id="UP000004913">
    <property type="component" value="Unassembled WGS sequence"/>
</dbReference>
<sequence length="127" mass="14136">MKAIDLKKSIVLLFAILLSTMAGFSQNEKRTEAAKEAATLLTDTLTAALTLTPDQKEAVADYNAAYTLALFTTIPLSEDAVKEFDSTLDTNLKGVLDDEQYTLWGEKKKDWLNIIKLKVPKEELPEQ</sequence>
<dbReference type="AlphaFoldDB" id="F5IU50"/>
<accession>F5IU50</accession>
<gene>
    <name evidence="2" type="ORF">HMPREF9455_00617</name>
</gene>
<evidence type="ECO:0000313" key="3">
    <source>
        <dbReference type="Proteomes" id="UP000004913"/>
    </source>
</evidence>
<dbReference type="OrthoDB" id="999394at2"/>
<evidence type="ECO:0000256" key="1">
    <source>
        <dbReference type="SAM" id="SignalP"/>
    </source>
</evidence>
<evidence type="ECO:0000313" key="2">
    <source>
        <dbReference type="EMBL" id="EGJ99183.1"/>
    </source>
</evidence>
<reference evidence="2 3" key="1">
    <citation type="submission" date="2011-04" db="EMBL/GenBank/DDBJ databases">
        <title>The Genome Sequence of Dysgonomonas gadei ATCC BAA-286.</title>
        <authorList>
            <consortium name="The Broad Institute Genome Sequencing Platform"/>
            <person name="Earl A."/>
            <person name="Ward D."/>
            <person name="Feldgarden M."/>
            <person name="Gevers D."/>
            <person name="Pudlo N."/>
            <person name="Martens E."/>
            <person name="Allen-Vercoe E."/>
            <person name="Young S.K."/>
            <person name="Zeng Q."/>
            <person name="Gargeya S."/>
            <person name="Fitzgerald M."/>
            <person name="Haas B."/>
            <person name="Abouelleil A."/>
            <person name="Alvarado L."/>
            <person name="Arachchi H.M."/>
            <person name="Berlin A."/>
            <person name="Brown A."/>
            <person name="Chapman S.B."/>
            <person name="Chen Z."/>
            <person name="Dunbar C."/>
            <person name="Freedman E."/>
            <person name="Gearin G."/>
            <person name="Gellesch M."/>
            <person name="Goldberg J."/>
            <person name="Griggs A."/>
            <person name="Gujja S."/>
            <person name="Heiman D."/>
            <person name="Howarth C."/>
            <person name="Larson L."/>
            <person name="Lui A."/>
            <person name="MacDonald P.J.P."/>
            <person name="Mehta T."/>
            <person name="Montmayeur A."/>
            <person name="Murphy C."/>
            <person name="Neiman D."/>
            <person name="Pearson M."/>
            <person name="Priest M."/>
            <person name="Roberts A."/>
            <person name="Saif S."/>
            <person name="Shea T."/>
            <person name="Shenoy N."/>
            <person name="Sisk P."/>
            <person name="Stolte C."/>
            <person name="Sykes S."/>
            <person name="Yandava C."/>
            <person name="Wortman J."/>
            <person name="Nusbaum C."/>
            <person name="Birren B."/>
        </authorList>
    </citation>
    <scope>NUCLEOTIDE SEQUENCE [LARGE SCALE GENOMIC DNA]</scope>
    <source>
        <strain evidence="2 3">ATCC BAA-286</strain>
    </source>
</reference>
<keyword evidence="3" id="KW-1185">Reference proteome</keyword>
<dbReference type="EMBL" id="ADLV01000008">
    <property type="protein sequence ID" value="EGJ99183.1"/>
    <property type="molecule type" value="Genomic_DNA"/>
</dbReference>
<feature type="chain" id="PRO_5003325486" description="DUF3347 domain-containing protein" evidence="1">
    <location>
        <begin position="25"/>
        <end position="127"/>
    </location>
</feature>